<protein>
    <submittedName>
        <fullName evidence="2">DUF2752 domain-containing protein</fullName>
    </submittedName>
</protein>
<comment type="caution">
    <text evidence="2">The sequence shown here is derived from an EMBL/GenBank/DDBJ whole genome shotgun (WGS) entry which is preliminary data.</text>
</comment>
<dbReference type="EMBL" id="JBHTIL010000001">
    <property type="protein sequence ID" value="MFD0924330.1"/>
    <property type="molecule type" value="Genomic_DNA"/>
</dbReference>
<sequence>MTTAETRSAPRGSVRTTALAAAVGAGAVVAAAVIPTSVVGNGPVLCPFRLVTGLPCPGCGLTRSWVAVAHGDVASAFSDNAFGPISFTAVVAMTVAAAVLALVAPARIGVLAAVARSRVVYSVAAVWVVYGIVRAVDAAAGIGWFPAVT</sequence>
<organism evidence="2 3">
    <name type="scientific">Williamsia deligens</name>
    <dbReference type="NCBI Taxonomy" id="321325"/>
    <lineage>
        <taxon>Bacteria</taxon>
        <taxon>Bacillati</taxon>
        <taxon>Actinomycetota</taxon>
        <taxon>Actinomycetes</taxon>
        <taxon>Mycobacteriales</taxon>
        <taxon>Nocardiaceae</taxon>
        <taxon>Williamsia</taxon>
    </lineage>
</organism>
<keyword evidence="3" id="KW-1185">Reference proteome</keyword>
<dbReference type="Pfam" id="PF10825">
    <property type="entry name" value="DUF2752"/>
    <property type="match status" value="1"/>
</dbReference>
<feature type="transmembrane region" description="Helical" evidence="1">
    <location>
        <begin position="12"/>
        <end position="34"/>
    </location>
</feature>
<evidence type="ECO:0000256" key="1">
    <source>
        <dbReference type="SAM" id="Phobius"/>
    </source>
</evidence>
<dbReference type="RefSeq" id="WP_253647623.1">
    <property type="nucleotide sequence ID" value="NZ_BAAAMO010000002.1"/>
</dbReference>
<proteinExistence type="predicted"/>
<keyword evidence="1" id="KW-1133">Transmembrane helix</keyword>
<feature type="transmembrane region" description="Helical" evidence="1">
    <location>
        <begin position="85"/>
        <end position="108"/>
    </location>
</feature>
<evidence type="ECO:0000313" key="3">
    <source>
        <dbReference type="Proteomes" id="UP001597068"/>
    </source>
</evidence>
<keyword evidence="1" id="KW-0472">Membrane</keyword>
<keyword evidence="1" id="KW-0812">Transmembrane</keyword>
<dbReference type="Proteomes" id="UP001597068">
    <property type="component" value="Unassembled WGS sequence"/>
</dbReference>
<evidence type="ECO:0000313" key="2">
    <source>
        <dbReference type="EMBL" id="MFD0924330.1"/>
    </source>
</evidence>
<feature type="transmembrane region" description="Helical" evidence="1">
    <location>
        <begin position="120"/>
        <end position="145"/>
    </location>
</feature>
<reference evidence="3" key="1">
    <citation type="journal article" date="2019" name="Int. J. Syst. Evol. Microbiol.">
        <title>The Global Catalogue of Microorganisms (GCM) 10K type strain sequencing project: providing services to taxonomists for standard genome sequencing and annotation.</title>
        <authorList>
            <consortium name="The Broad Institute Genomics Platform"/>
            <consortium name="The Broad Institute Genome Sequencing Center for Infectious Disease"/>
            <person name="Wu L."/>
            <person name="Ma J."/>
        </authorList>
    </citation>
    <scope>NUCLEOTIDE SEQUENCE [LARGE SCALE GENOMIC DNA]</scope>
    <source>
        <strain evidence="3">CCUG 50873</strain>
    </source>
</reference>
<gene>
    <name evidence="2" type="ORF">ACFQ04_01140</name>
</gene>
<dbReference type="InterPro" id="IPR021215">
    <property type="entry name" value="DUF2752"/>
</dbReference>
<accession>A0ABW3G471</accession>
<name>A0ABW3G471_9NOCA</name>